<dbReference type="Proteomes" id="UP000034816">
    <property type="component" value="Unassembled WGS sequence"/>
</dbReference>
<protein>
    <submittedName>
        <fullName evidence="1">Uncharacterized protein</fullName>
    </submittedName>
</protein>
<organism evidence="1 2">
    <name type="scientific">candidate division WS6 bacterium GW2011_GWF1_35_23</name>
    <dbReference type="NCBI Taxonomy" id="1619097"/>
    <lineage>
        <taxon>Bacteria</taxon>
        <taxon>Candidatus Dojkabacteria</taxon>
    </lineage>
</organism>
<evidence type="ECO:0000313" key="1">
    <source>
        <dbReference type="EMBL" id="KKP74585.1"/>
    </source>
</evidence>
<accession>A0A0G0EHC1</accession>
<evidence type="ECO:0000313" key="2">
    <source>
        <dbReference type="Proteomes" id="UP000034816"/>
    </source>
</evidence>
<sequence>MDDIYKRKKSDGYNSKEELEEMKRIRMIREPAQQGLSAGNAGYAEDCGRWQKTKPDKPCYFVHRYDEGDNYPSLFEAVIDSEILCVMNIPDDEFVETMDKFADGEFFIIRKESKPSA</sequence>
<dbReference type="AlphaFoldDB" id="A0A0G0EHC1"/>
<gene>
    <name evidence="1" type="ORF">UR73_C0038G0018</name>
</gene>
<name>A0A0G0EHC1_9BACT</name>
<reference evidence="1 2" key="1">
    <citation type="journal article" date="2015" name="Nature">
        <title>rRNA introns, odd ribosomes, and small enigmatic genomes across a large radiation of phyla.</title>
        <authorList>
            <person name="Brown C.T."/>
            <person name="Hug L.A."/>
            <person name="Thomas B.C."/>
            <person name="Sharon I."/>
            <person name="Castelle C.J."/>
            <person name="Singh A."/>
            <person name="Wilkins M.J."/>
            <person name="Williams K.H."/>
            <person name="Banfield J.F."/>
        </authorList>
    </citation>
    <scope>NUCLEOTIDE SEQUENCE [LARGE SCALE GENOMIC DNA]</scope>
</reference>
<comment type="caution">
    <text evidence="1">The sequence shown here is derived from an EMBL/GenBank/DDBJ whole genome shotgun (WGS) entry which is preliminary data.</text>
</comment>
<proteinExistence type="predicted"/>
<dbReference type="EMBL" id="LBQH01000038">
    <property type="protein sequence ID" value="KKP74585.1"/>
    <property type="molecule type" value="Genomic_DNA"/>
</dbReference>